<evidence type="ECO:0000256" key="4">
    <source>
        <dbReference type="ARBA" id="ARBA00023002"/>
    </source>
</evidence>
<protein>
    <submittedName>
        <fullName evidence="7">L-2-hydroxyglutarate oxidase LhgO</fullName>
    </submittedName>
</protein>
<feature type="domain" description="FAD dependent oxidoreductase" evidence="6">
    <location>
        <begin position="5"/>
        <end position="367"/>
    </location>
</feature>
<dbReference type="EMBL" id="LT629785">
    <property type="protein sequence ID" value="SDT87206.1"/>
    <property type="molecule type" value="Genomic_DNA"/>
</dbReference>
<keyword evidence="8" id="KW-1185">Reference proteome</keyword>
<proteinExistence type="inferred from homology"/>
<accession>A0A1H2DWI0</accession>
<dbReference type="OrthoDB" id="9801699at2"/>
<dbReference type="PRINTS" id="PR00411">
    <property type="entry name" value="PNDRDTASEI"/>
</dbReference>
<dbReference type="Gene3D" id="3.30.9.10">
    <property type="entry name" value="D-Amino Acid Oxidase, subunit A, domain 2"/>
    <property type="match status" value="1"/>
</dbReference>
<keyword evidence="2" id="KW-0285">Flavoprotein</keyword>
<reference evidence="8" key="1">
    <citation type="submission" date="2016-10" db="EMBL/GenBank/DDBJ databases">
        <authorList>
            <person name="Varghese N."/>
            <person name="Submissions S."/>
        </authorList>
    </citation>
    <scope>NUCLEOTIDE SEQUENCE [LARGE SCALE GENOMIC DNA]</scope>
    <source>
        <strain evidence="8">DSM 17875</strain>
    </source>
</reference>
<comment type="cofactor">
    <cofactor evidence="1">
        <name>FAD</name>
        <dbReference type="ChEBI" id="CHEBI:57692"/>
    </cofactor>
</comment>
<gene>
    <name evidence="7" type="ORF">SAMN05216296_0100</name>
</gene>
<evidence type="ECO:0000313" key="8">
    <source>
        <dbReference type="Proteomes" id="UP000243232"/>
    </source>
</evidence>
<evidence type="ECO:0000259" key="6">
    <source>
        <dbReference type="Pfam" id="PF01266"/>
    </source>
</evidence>
<evidence type="ECO:0000313" key="7">
    <source>
        <dbReference type="EMBL" id="SDT87206.1"/>
    </source>
</evidence>
<organism evidence="7 8">
    <name type="scientific">Pseudomonas pohangensis</name>
    <dbReference type="NCBI Taxonomy" id="364197"/>
    <lineage>
        <taxon>Bacteria</taxon>
        <taxon>Pseudomonadati</taxon>
        <taxon>Pseudomonadota</taxon>
        <taxon>Gammaproteobacteria</taxon>
        <taxon>Pseudomonadales</taxon>
        <taxon>Pseudomonadaceae</taxon>
        <taxon>Pseudomonas</taxon>
    </lineage>
</organism>
<dbReference type="InterPro" id="IPR036188">
    <property type="entry name" value="FAD/NAD-bd_sf"/>
</dbReference>
<dbReference type="Proteomes" id="UP000243232">
    <property type="component" value="Chromosome I"/>
</dbReference>
<keyword evidence="4" id="KW-0560">Oxidoreductase</keyword>
<sequence>MEHIDILVIGAGAVGLACAARLATPGRSLLICEREGLIGSHASSRNSEVVHAGIYYPPGSLKARLCIEGRERLLSWCERYQVAQRQIGKLLVAVEPAEQQRLEQLQANARACGVTSLQPLDARQIHRLEPQLRACAGLLSPASGIIDSHAYLQSLLACAERQGAQLVLHTGIEQLQRSRHGWRVEGTSLGEHFALEAAVVINAGGLFAQQLASQTEGLRSALVPPLHLCQGRYFSYSGRSPFNRLIYPMPEANTAGLGIHATLDLGGQLRFGPDVNYLQQLDYHLDASQREPFAMAIRRYFPALDMQRLQPAYSGIRAKLSGPGEPAADFSIQDSKCHGLPGLINLFGIESPGLTASLAIAEHIAARL</sequence>
<dbReference type="AlphaFoldDB" id="A0A1H2DWI0"/>
<evidence type="ECO:0000256" key="5">
    <source>
        <dbReference type="ARBA" id="ARBA00037941"/>
    </source>
</evidence>
<dbReference type="PANTHER" id="PTHR43104">
    <property type="entry name" value="L-2-HYDROXYGLUTARATE DEHYDROGENASE, MITOCHONDRIAL"/>
    <property type="match status" value="1"/>
</dbReference>
<name>A0A1H2DWI0_9PSED</name>
<evidence type="ECO:0000256" key="2">
    <source>
        <dbReference type="ARBA" id="ARBA00022630"/>
    </source>
</evidence>
<dbReference type="SUPFAM" id="SSF51905">
    <property type="entry name" value="FAD/NAD(P)-binding domain"/>
    <property type="match status" value="1"/>
</dbReference>
<dbReference type="GO" id="GO:0047545">
    <property type="term" value="F:(S)-2-hydroxyglutarate dehydrogenase activity"/>
    <property type="evidence" value="ECO:0007669"/>
    <property type="project" value="TreeGrafter"/>
</dbReference>
<dbReference type="Pfam" id="PF01266">
    <property type="entry name" value="DAO"/>
    <property type="match status" value="1"/>
</dbReference>
<evidence type="ECO:0000256" key="3">
    <source>
        <dbReference type="ARBA" id="ARBA00022827"/>
    </source>
</evidence>
<dbReference type="InterPro" id="IPR006076">
    <property type="entry name" value="FAD-dep_OxRdtase"/>
</dbReference>
<dbReference type="RefSeq" id="WP_090192579.1">
    <property type="nucleotide sequence ID" value="NZ_LT629785.1"/>
</dbReference>
<keyword evidence="3" id="KW-0274">FAD</keyword>
<dbReference type="STRING" id="364197.SAMN05216296_0100"/>
<evidence type="ECO:0000256" key="1">
    <source>
        <dbReference type="ARBA" id="ARBA00001974"/>
    </source>
</evidence>
<dbReference type="Gene3D" id="3.50.50.60">
    <property type="entry name" value="FAD/NAD(P)-binding domain"/>
    <property type="match status" value="1"/>
</dbReference>
<comment type="similarity">
    <text evidence="5">Belongs to the L2HGDH family.</text>
</comment>
<dbReference type="PANTHER" id="PTHR43104:SF4">
    <property type="entry name" value="L-2-HYDROXYGLUTARATE DEHYDROGENASE, MITOCHONDRIAL"/>
    <property type="match status" value="1"/>
</dbReference>